<reference evidence="2 3" key="1">
    <citation type="submission" date="2014-05" db="EMBL/GenBank/DDBJ databases">
        <title>Novel Listeriaceae from food processing environments.</title>
        <authorList>
            <person name="den Bakker H.C."/>
        </authorList>
    </citation>
    <scope>NUCLEOTIDE SEQUENCE [LARGE SCALE GENOMIC DNA]</scope>
    <source>
        <strain evidence="2 3">FSL A5-0281</strain>
    </source>
</reference>
<dbReference type="OrthoDB" id="9807907at2"/>
<dbReference type="eggNOG" id="COG2865">
    <property type="taxonomic scope" value="Bacteria"/>
</dbReference>
<dbReference type="Gene3D" id="3.30.950.30">
    <property type="entry name" value="Schlafen, AAA domain"/>
    <property type="match status" value="1"/>
</dbReference>
<dbReference type="Pfam" id="PF04326">
    <property type="entry name" value="SLFN_AlbA_2"/>
    <property type="match status" value="1"/>
</dbReference>
<protein>
    <submittedName>
        <fullName evidence="2">Transcriptional regulator</fullName>
    </submittedName>
</protein>
<feature type="domain" description="Schlafen AlbA-2" evidence="1">
    <location>
        <begin position="20"/>
        <end position="141"/>
    </location>
</feature>
<dbReference type="PANTHER" id="PTHR30595">
    <property type="entry name" value="GLPR-RELATED TRANSCRIPTIONAL REPRESSOR"/>
    <property type="match status" value="1"/>
</dbReference>
<evidence type="ECO:0000313" key="2">
    <source>
        <dbReference type="EMBL" id="KGL42542.1"/>
    </source>
</evidence>
<dbReference type="EMBL" id="JNFA01000011">
    <property type="protein sequence ID" value="KGL42542.1"/>
    <property type="molecule type" value="Genomic_DNA"/>
</dbReference>
<name>A0A099WC21_9LIST</name>
<dbReference type="AlphaFoldDB" id="A0A099WC21"/>
<organism evidence="2 3">
    <name type="scientific">Listeria booriae</name>
    <dbReference type="NCBI Taxonomy" id="1552123"/>
    <lineage>
        <taxon>Bacteria</taxon>
        <taxon>Bacillati</taxon>
        <taxon>Bacillota</taxon>
        <taxon>Bacilli</taxon>
        <taxon>Bacillales</taxon>
        <taxon>Listeriaceae</taxon>
        <taxon>Listeria</taxon>
    </lineage>
</organism>
<evidence type="ECO:0000313" key="3">
    <source>
        <dbReference type="Proteomes" id="UP000029844"/>
    </source>
</evidence>
<dbReference type="InterPro" id="IPR038461">
    <property type="entry name" value="Schlafen_AlbA_2_dom_sf"/>
</dbReference>
<dbReference type="InterPro" id="IPR007421">
    <property type="entry name" value="Schlafen_AlbA_2_dom"/>
</dbReference>
<accession>A0A099WC21</accession>
<dbReference type="STRING" id="1552123.EP57_03520"/>
<keyword evidence="3" id="KW-1185">Reference proteome</keyword>
<evidence type="ECO:0000259" key="1">
    <source>
        <dbReference type="Pfam" id="PF04326"/>
    </source>
</evidence>
<dbReference type="Pfam" id="PF13749">
    <property type="entry name" value="HATPase_c_4"/>
    <property type="match status" value="1"/>
</dbReference>
<dbReference type="Proteomes" id="UP000029844">
    <property type="component" value="Unassembled WGS sequence"/>
</dbReference>
<dbReference type="PANTHER" id="PTHR30595:SF6">
    <property type="entry name" value="SCHLAFEN ALBA-2 DOMAIN-CONTAINING PROTEIN"/>
    <property type="match status" value="1"/>
</dbReference>
<sequence length="483" mass="55283">MMQVTYLANIIQQKIKSLDEDSVTEFKVNNTNPETIGEYISALSNSAALKNVSQAFLIWGVEDGTKTIVGTDFYPASVKKGNEDLESWLAHSLSPRVSFEFSEITLEDKRLVILIIEKATYQPIKFKGEEYVRIGSYKKKLKDFPEKEKNLWSTFANNPFEYQIAKIVGNKEEVLSALDYESYYRLLHLAIPENKDLIIENFISDKLIKNEGNWEITNLGAILFANKLADFETLYRKATRIIIYRGKGKTAAQHERLGDRGYASEFEELIQYVNNQLPVNEVIGTALRKDVPMYPELAVRELIVNALIHQDFTITGTGPTIEIFENRMEITNPGIPLIQVERFLDSPPRSRNEALASLMRRMGICEERGSGIDKVVAETEEYQLPAPLIRLYEEHLKVSLFAHKSLNDMTREEKIQATYMHACLKYVEQDAMSNQTLRERFGLIDTKNSVASRIIKEALTEGKIKAIDPNTSTRYMKYIPHWA</sequence>
<gene>
    <name evidence="2" type="ORF">EP57_03520</name>
</gene>
<dbReference type="Gene3D" id="3.30.565.60">
    <property type="match status" value="1"/>
</dbReference>
<comment type="caution">
    <text evidence="2">The sequence shown here is derived from an EMBL/GenBank/DDBJ whole genome shotgun (WGS) entry which is preliminary data.</text>
</comment>
<dbReference type="InterPro" id="IPR038475">
    <property type="entry name" value="RecG_C_sf"/>
</dbReference>
<proteinExistence type="predicted"/>